<dbReference type="CDD" id="cd03394">
    <property type="entry name" value="PAP2_like_5"/>
    <property type="match status" value="1"/>
</dbReference>
<evidence type="ECO:0000256" key="1">
    <source>
        <dbReference type="SAM" id="Phobius"/>
    </source>
</evidence>
<feature type="domain" description="Phosphatidic acid phosphatase type 2/haloperoxidase" evidence="3">
    <location>
        <begin position="124"/>
        <end position="228"/>
    </location>
</feature>
<feature type="transmembrane region" description="Helical" evidence="1">
    <location>
        <begin position="183"/>
        <end position="202"/>
    </location>
</feature>
<dbReference type="SMART" id="SM00014">
    <property type="entry name" value="acidPPc"/>
    <property type="match status" value="1"/>
</dbReference>
<comment type="caution">
    <text evidence="4">The sequence shown here is derived from an EMBL/GenBank/DDBJ whole genome shotgun (WGS) entry which is preliminary data.</text>
</comment>
<evidence type="ECO:0000313" key="5">
    <source>
        <dbReference type="Proteomes" id="UP000598271"/>
    </source>
</evidence>
<dbReference type="EMBL" id="BMXF01000002">
    <property type="protein sequence ID" value="GHB67728.1"/>
    <property type="molecule type" value="Genomic_DNA"/>
</dbReference>
<dbReference type="SUPFAM" id="SSF48317">
    <property type="entry name" value="Acid phosphatase/Vanadium-dependent haloperoxidase"/>
    <property type="match status" value="1"/>
</dbReference>
<keyword evidence="1" id="KW-0812">Transmembrane</keyword>
<sequence length="241" mass="26191">MKKRIKVFLLLVWSGTFQVQGQTITGNFTWDAMHLPGTSTVGIVVSDTLAPEPFRVRPLIVPAGLAVSGLLVQGKISRQLNRRVESRYPGYRTNADDYLLFAPVALGLGLSVAGVEGRHPLGEQIVLAIISGLASQGVTQTIKLIAKYPRPDGTTYDAFPSGHTTGAFTSATLLHKEYGHRSVWYSVGGYSVASGVGALRIINNRHWLSDVLFGAGVGIGATEVVYMAYPWVKRKLKRRKK</sequence>
<proteinExistence type="predicted"/>
<feature type="transmembrane region" description="Helical" evidence="1">
    <location>
        <begin position="208"/>
        <end position="232"/>
    </location>
</feature>
<name>A0A8J3D8A0_9BACT</name>
<evidence type="ECO:0000259" key="3">
    <source>
        <dbReference type="SMART" id="SM00014"/>
    </source>
</evidence>
<dbReference type="RefSeq" id="WP_189564431.1">
    <property type="nucleotide sequence ID" value="NZ_BMXF01000002.1"/>
</dbReference>
<feature type="signal peptide" evidence="2">
    <location>
        <begin position="1"/>
        <end position="21"/>
    </location>
</feature>
<reference evidence="4 5" key="1">
    <citation type="journal article" date="2014" name="Int. J. Syst. Evol. Microbiol.">
        <title>Complete genome sequence of Corynebacterium casei LMG S-19264T (=DSM 44701T), isolated from a smear-ripened cheese.</title>
        <authorList>
            <consortium name="US DOE Joint Genome Institute (JGI-PGF)"/>
            <person name="Walter F."/>
            <person name="Albersmeier A."/>
            <person name="Kalinowski J."/>
            <person name="Ruckert C."/>
        </authorList>
    </citation>
    <scope>NUCLEOTIDE SEQUENCE [LARGE SCALE GENOMIC DNA]</scope>
    <source>
        <strain evidence="4 5">KCTC 12866</strain>
    </source>
</reference>
<keyword evidence="1" id="KW-0472">Membrane</keyword>
<dbReference type="InterPro" id="IPR036938">
    <property type="entry name" value="PAP2/HPO_sf"/>
</dbReference>
<keyword evidence="5" id="KW-1185">Reference proteome</keyword>
<dbReference type="Pfam" id="PF01569">
    <property type="entry name" value="PAP2"/>
    <property type="match status" value="1"/>
</dbReference>
<dbReference type="InterPro" id="IPR000326">
    <property type="entry name" value="PAP2/HPO"/>
</dbReference>
<evidence type="ECO:0000313" key="4">
    <source>
        <dbReference type="EMBL" id="GHB67728.1"/>
    </source>
</evidence>
<keyword evidence="1" id="KW-1133">Transmembrane helix</keyword>
<evidence type="ECO:0000256" key="2">
    <source>
        <dbReference type="SAM" id="SignalP"/>
    </source>
</evidence>
<dbReference type="Gene3D" id="1.20.144.10">
    <property type="entry name" value="Phosphatidic acid phosphatase type 2/haloperoxidase"/>
    <property type="match status" value="1"/>
</dbReference>
<dbReference type="AlphaFoldDB" id="A0A8J3D8A0"/>
<accession>A0A8J3D8A0</accession>
<dbReference type="Proteomes" id="UP000598271">
    <property type="component" value="Unassembled WGS sequence"/>
</dbReference>
<keyword evidence="2" id="KW-0732">Signal</keyword>
<gene>
    <name evidence="4" type="ORF">GCM10007390_21300</name>
</gene>
<feature type="chain" id="PRO_5035243279" evidence="2">
    <location>
        <begin position="22"/>
        <end position="241"/>
    </location>
</feature>
<organism evidence="4 5">
    <name type="scientific">Persicitalea jodogahamensis</name>
    <dbReference type="NCBI Taxonomy" id="402147"/>
    <lineage>
        <taxon>Bacteria</taxon>
        <taxon>Pseudomonadati</taxon>
        <taxon>Bacteroidota</taxon>
        <taxon>Cytophagia</taxon>
        <taxon>Cytophagales</taxon>
        <taxon>Spirosomataceae</taxon>
        <taxon>Persicitalea</taxon>
    </lineage>
</organism>
<protein>
    <submittedName>
        <fullName evidence="4">Phospholipid phosphatase</fullName>
    </submittedName>
</protein>